<keyword evidence="3" id="KW-1185">Reference proteome</keyword>
<sequence>MPILQITSFPASDAFIATPDIFKAPIDVIKSAEGYKSSFYGLQIEDKKTGYFISVWESYELRQKFLADPRAAGLVEKLKPAVAGKLERHHIDVSGDPTAAFSSPVVSITVLTLKSDAAPEKLAALLEELEKGARTTAGARAIMWGQSLEDKNNFLLIGGWDSLEAHQEAIKGGAQLATTSQVRALVDASVGHSALKKHE</sequence>
<dbReference type="PANTHER" id="PTHR42052:SF1">
    <property type="entry name" value="ABM DOMAIN-CONTAINING PROTEIN"/>
    <property type="match status" value="1"/>
</dbReference>
<dbReference type="PANTHER" id="PTHR42052">
    <property type="entry name" value="ABM DOMAIN-CONTAINING PROTEIN"/>
    <property type="match status" value="1"/>
</dbReference>
<gene>
    <name evidence="2" type="ORF">DFH08DRAFT_873413</name>
</gene>
<evidence type="ECO:0000259" key="1">
    <source>
        <dbReference type="Pfam" id="PF03992"/>
    </source>
</evidence>
<comment type="caution">
    <text evidence="2">The sequence shown here is derived from an EMBL/GenBank/DDBJ whole genome shotgun (WGS) entry which is preliminary data.</text>
</comment>
<proteinExistence type="predicted"/>
<dbReference type="InterPro" id="IPR011008">
    <property type="entry name" value="Dimeric_a/b-barrel"/>
</dbReference>
<dbReference type="Gene3D" id="3.30.70.100">
    <property type="match status" value="2"/>
</dbReference>
<dbReference type="SUPFAM" id="SSF54909">
    <property type="entry name" value="Dimeric alpha+beta barrel"/>
    <property type="match status" value="2"/>
</dbReference>
<dbReference type="InterPro" id="IPR007138">
    <property type="entry name" value="ABM_dom"/>
</dbReference>
<dbReference type="Proteomes" id="UP001218218">
    <property type="component" value="Unassembled WGS sequence"/>
</dbReference>
<name>A0AAD6ZX11_9AGAR</name>
<organism evidence="2 3">
    <name type="scientific">Mycena albidolilacea</name>
    <dbReference type="NCBI Taxonomy" id="1033008"/>
    <lineage>
        <taxon>Eukaryota</taxon>
        <taxon>Fungi</taxon>
        <taxon>Dikarya</taxon>
        <taxon>Basidiomycota</taxon>
        <taxon>Agaricomycotina</taxon>
        <taxon>Agaricomycetes</taxon>
        <taxon>Agaricomycetidae</taxon>
        <taxon>Agaricales</taxon>
        <taxon>Marasmiineae</taxon>
        <taxon>Mycenaceae</taxon>
        <taxon>Mycena</taxon>
    </lineage>
</organism>
<dbReference type="Pfam" id="PF03992">
    <property type="entry name" value="ABM"/>
    <property type="match status" value="1"/>
</dbReference>
<reference evidence="2" key="1">
    <citation type="submission" date="2023-03" db="EMBL/GenBank/DDBJ databases">
        <title>Massive genome expansion in bonnet fungi (Mycena s.s.) driven by repeated elements and novel gene families across ecological guilds.</title>
        <authorList>
            <consortium name="Lawrence Berkeley National Laboratory"/>
            <person name="Harder C.B."/>
            <person name="Miyauchi S."/>
            <person name="Viragh M."/>
            <person name="Kuo A."/>
            <person name="Thoen E."/>
            <person name="Andreopoulos B."/>
            <person name="Lu D."/>
            <person name="Skrede I."/>
            <person name="Drula E."/>
            <person name="Henrissat B."/>
            <person name="Morin E."/>
            <person name="Kohler A."/>
            <person name="Barry K."/>
            <person name="LaButti K."/>
            <person name="Morin E."/>
            <person name="Salamov A."/>
            <person name="Lipzen A."/>
            <person name="Mereny Z."/>
            <person name="Hegedus B."/>
            <person name="Baldrian P."/>
            <person name="Stursova M."/>
            <person name="Weitz H."/>
            <person name="Taylor A."/>
            <person name="Grigoriev I.V."/>
            <person name="Nagy L.G."/>
            <person name="Martin F."/>
            <person name="Kauserud H."/>
        </authorList>
    </citation>
    <scope>NUCLEOTIDE SEQUENCE</scope>
    <source>
        <strain evidence="2">CBHHK002</strain>
    </source>
</reference>
<accession>A0AAD6ZX11</accession>
<evidence type="ECO:0000313" key="2">
    <source>
        <dbReference type="EMBL" id="KAJ7342714.1"/>
    </source>
</evidence>
<evidence type="ECO:0000313" key="3">
    <source>
        <dbReference type="Proteomes" id="UP001218218"/>
    </source>
</evidence>
<dbReference type="AlphaFoldDB" id="A0AAD6ZX11"/>
<protein>
    <recommendedName>
        <fullName evidence="1">ABM domain-containing protein</fullName>
    </recommendedName>
</protein>
<dbReference type="EMBL" id="JARIHO010000024">
    <property type="protein sequence ID" value="KAJ7342714.1"/>
    <property type="molecule type" value="Genomic_DNA"/>
</dbReference>
<feature type="domain" description="ABM" evidence="1">
    <location>
        <begin position="106"/>
        <end position="168"/>
    </location>
</feature>